<dbReference type="SMART" id="SM01363">
    <property type="entry name" value="ACTH_domain"/>
    <property type="match status" value="2"/>
</dbReference>
<evidence type="ECO:0000313" key="7">
    <source>
        <dbReference type="EMBL" id="KAG7508747.1"/>
    </source>
</evidence>
<keyword evidence="3" id="KW-0964">Secreted</keyword>
<evidence type="ECO:0000259" key="6">
    <source>
        <dbReference type="SMART" id="SM01363"/>
    </source>
</evidence>
<keyword evidence="5" id="KW-0472">Membrane</keyword>
<dbReference type="InterPro" id="IPR050878">
    <property type="entry name" value="POMC-derived_peptides"/>
</dbReference>
<comment type="similarity">
    <text evidence="2">Belongs to the POMC family.</text>
</comment>
<keyword evidence="4" id="KW-0372">Hormone</keyword>
<proteinExistence type="inferred from homology"/>
<evidence type="ECO:0000256" key="2">
    <source>
        <dbReference type="ARBA" id="ARBA00005832"/>
    </source>
</evidence>
<comment type="subcellular location">
    <subcellularLocation>
        <location evidence="1">Secreted</location>
    </subcellularLocation>
</comment>
<keyword evidence="8" id="KW-1185">Reference proteome</keyword>
<keyword evidence="5" id="KW-1133">Transmembrane helix</keyword>
<feature type="transmembrane region" description="Helical" evidence="5">
    <location>
        <begin position="29"/>
        <end position="51"/>
    </location>
</feature>
<dbReference type="GO" id="GO:0001664">
    <property type="term" value="F:G protein-coupled receptor binding"/>
    <property type="evidence" value="ECO:0007669"/>
    <property type="project" value="TreeGrafter"/>
</dbReference>
<sequence length="253" mass="28475">MSVINEGREARREETIAVWKRLKMVCLRWMLMVVTVYVCVPGCGSVCWNSSICNNLSTERRLLDCIHLCMPKVRAELAEQSALAVKTSEDEDVDDDYLVGIILATLASSEDKITDSGLQARGDDRRSYSMEHFRWGKPSGRKRRPVKVFASSLEGGGSGEDSFLPQIRRQLRSYVDAAKGGQQSQRSKVNSKSQVLLSPQDGSYRMGHFRWGNPPASKRSASFMKQLEAKPKGQLASLFRNIMLKDVQQRILE</sequence>
<evidence type="ECO:0000256" key="4">
    <source>
        <dbReference type="ARBA" id="ARBA00022702"/>
    </source>
</evidence>
<evidence type="ECO:0000313" key="8">
    <source>
        <dbReference type="Proteomes" id="UP000693946"/>
    </source>
</evidence>
<dbReference type="PANTHER" id="PTHR11416:SF7">
    <property type="entry name" value="PRO-OPIOMELANOCORTIN"/>
    <property type="match status" value="1"/>
</dbReference>
<evidence type="ECO:0000256" key="1">
    <source>
        <dbReference type="ARBA" id="ARBA00004613"/>
    </source>
</evidence>
<feature type="domain" description="Pro-opiomelanocortin/corticotropin ACTH central region" evidence="6">
    <location>
        <begin position="127"/>
        <end position="167"/>
    </location>
</feature>
<dbReference type="GO" id="GO:0005179">
    <property type="term" value="F:hormone activity"/>
    <property type="evidence" value="ECO:0007669"/>
    <property type="project" value="UniProtKB-KW"/>
</dbReference>
<dbReference type="Pfam" id="PF08384">
    <property type="entry name" value="NPP"/>
    <property type="match status" value="1"/>
</dbReference>
<comment type="caution">
    <text evidence="7">The sequence shown here is derived from an EMBL/GenBank/DDBJ whole genome shotgun (WGS) entry which is preliminary data.</text>
</comment>
<gene>
    <name evidence="7" type="ORF">JOB18_023333</name>
</gene>
<evidence type="ECO:0000256" key="3">
    <source>
        <dbReference type="ARBA" id="ARBA00022525"/>
    </source>
</evidence>
<keyword evidence="5" id="KW-0812">Transmembrane</keyword>
<dbReference type="PANTHER" id="PTHR11416">
    <property type="entry name" value="PRO-OPIOMELANOCORTIN"/>
    <property type="match status" value="1"/>
</dbReference>
<dbReference type="GO" id="GO:0005615">
    <property type="term" value="C:extracellular space"/>
    <property type="evidence" value="ECO:0007669"/>
    <property type="project" value="TreeGrafter"/>
</dbReference>
<name>A0AAV6RTE4_SOLSE</name>
<reference evidence="7 8" key="1">
    <citation type="journal article" date="2021" name="Sci. Rep.">
        <title>Chromosome anchoring in Senegalese sole (Solea senegalensis) reveals sex-associated markers and genome rearrangements in flatfish.</title>
        <authorList>
            <person name="Guerrero-Cozar I."/>
            <person name="Gomez-Garrido J."/>
            <person name="Berbel C."/>
            <person name="Martinez-Blanch J.F."/>
            <person name="Alioto T."/>
            <person name="Claros M.G."/>
            <person name="Gagnaire P.A."/>
            <person name="Manchado M."/>
        </authorList>
    </citation>
    <scope>NUCLEOTIDE SEQUENCE [LARGE SCALE GENOMIC DNA]</scope>
    <source>
        <strain evidence="7">Sse05_10M</strain>
    </source>
</reference>
<dbReference type="InterPro" id="IPR013593">
    <property type="entry name" value="Melanocortin_N"/>
</dbReference>
<dbReference type="Pfam" id="PF00976">
    <property type="entry name" value="ACTH_domain"/>
    <property type="match status" value="2"/>
</dbReference>
<dbReference type="InterPro" id="IPR013531">
    <property type="entry name" value="Mcrtin_ACTH_cent"/>
</dbReference>
<dbReference type="GO" id="GO:0030141">
    <property type="term" value="C:secretory granule"/>
    <property type="evidence" value="ECO:0007669"/>
    <property type="project" value="TreeGrafter"/>
</dbReference>
<protein>
    <submittedName>
        <fullName evidence="7">Pro-opiomelanocortin-like</fullName>
    </submittedName>
</protein>
<organism evidence="7 8">
    <name type="scientific">Solea senegalensis</name>
    <name type="common">Senegalese sole</name>
    <dbReference type="NCBI Taxonomy" id="28829"/>
    <lineage>
        <taxon>Eukaryota</taxon>
        <taxon>Metazoa</taxon>
        <taxon>Chordata</taxon>
        <taxon>Craniata</taxon>
        <taxon>Vertebrata</taxon>
        <taxon>Euteleostomi</taxon>
        <taxon>Actinopterygii</taxon>
        <taxon>Neopterygii</taxon>
        <taxon>Teleostei</taxon>
        <taxon>Neoteleostei</taxon>
        <taxon>Acanthomorphata</taxon>
        <taxon>Carangaria</taxon>
        <taxon>Pleuronectiformes</taxon>
        <taxon>Pleuronectoidei</taxon>
        <taxon>Soleidae</taxon>
        <taxon>Solea</taxon>
    </lineage>
</organism>
<feature type="domain" description="Pro-opiomelanocortin/corticotropin ACTH central region" evidence="6">
    <location>
        <begin position="203"/>
        <end position="243"/>
    </location>
</feature>
<dbReference type="Proteomes" id="UP000693946">
    <property type="component" value="Linkage Group LG17"/>
</dbReference>
<evidence type="ECO:0000256" key="5">
    <source>
        <dbReference type="SAM" id="Phobius"/>
    </source>
</evidence>
<dbReference type="EMBL" id="JAGKHQ010000009">
    <property type="protein sequence ID" value="KAG7508747.1"/>
    <property type="molecule type" value="Genomic_DNA"/>
</dbReference>
<dbReference type="GO" id="GO:2000852">
    <property type="term" value="P:regulation of corticosterone secretion"/>
    <property type="evidence" value="ECO:0007669"/>
    <property type="project" value="TreeGrafter"/>
</dbReference>
<dbReference type="AlphaFoldDB" id="A0AAV6RTE4"/>
<accession>A0AAV6RTE4</accession>